<protein>
    <recommendedName>
        <fullName evidence="8">Outer membrane porin, OprD family</fullName>
    </recommendedName>
</protein>
<evidence type="ECO:0000256" key="2">
    <source>
        <dbReference type="ARBA" id="ARBA00022448"/>
    </source>
</evidence>
<evidence type="ECO:0008006" key="8">
    <source>
        <dbReference type="Google" id="ProtNLM"/>
    </source>
</evidence>
<dbReference type="RefSeq" id="WP_310052026.1">
    <property type="nucleotide sequence ID" value="NZ_JAVDVW010000001.1"/>
</dbReference>
<dbReference type="Pfam" id="PF03573">
    <property type="entry name" value="OprD"/>
    <property type="match status" value="1"/>
</dbReference>
<name>A0ABU1VLD7_9GAMM</name>
<keyword evidence="7" id="KW-1185">Reference proteome</keyword>
<dbReference type="InterPro" id="IPR023614">
    <property type="entry name" value="Porin_dom_sf"/>
</dbReference>
<dbReference type="InterPro" id="IPR005318">
    <property type="entry name" value="OM_porin_bac"/>
</dbReference>
<accession>A0ABU1VLD7</accession>
<keyword evidence="2" id="KW-0813">Transport</keyword>
<evidence type="ECO:0000256" key="4">
    <source>
        <dbReference type="SAM" id="MobiDB-lite"/>
    </source>
</evidence>
<organism evidence="6 7">
    <name type="scientific">Agrilutibacter niabensis</name>
    <dbReference type="NCBI Taxonomy" id="380628"/>
    <lineage>
        <taxon>Bacteria</taxon>
        <taxon>Pseudomonadati</taxon>
        <taxon>Pseudomonadota</taxon>
        <taxon>Gammaproteobacteria</taxon>
        <taxon>Lysobacterales</taxon>
        <taxon>Lysobacteraceae</taxon>
        <taxon>Agrilutibacter</taxon>
    </lineage>
</organism>
<dbReference type="Gene3D" id="2.40.160.10">
    <property type="entry name" value="Porin"/>
    <property type="match status" value="1"/>
</dbReference>
<reference evidence="6 7" key="1">
    <citation type="submission" date="2023-07" db="EMBL/GenBank/DDBJ databases">
        <title>Sorghum-associated microbial communities from plants grown in Nebraska, USA.</title>
        <authorList>
            <person name="Schachtman D."/>
        </authorList>
    </citation>
    <scope>NUCLEOTIDE SEQUENCE [LARGE SCALE GENOMIC DNA]</scope>
    <source>
        <strain evidence="6 7">BE187</strain>
    </source>
</reference>
<feature type="compositionally biased region" description="Polar residues" evidence="4">
    <location>
        <begin position="75"/>
        <end position="89"/>
    </location>
</feature>
<comment type="caution">
    <text evidence="6">The sequence shown here is derived from an EMBL/GenBank/DDBJ whole genome shotgun (WGS) entry which is preliminary data.</text>
</comment>
<evidence type="ECO:0000313" key="7">
    <source>
        <dbReference type="Proteomes" id="UP001267878"/>
    </source>
</evidence>
<feature type="signal peptide" evidence="5">
    <location>
        <begin position="1"/>
        <end position="34"/>
    </location>
</feature>
<comment type="similarity">
    <text evidence="1">Belongs to the outer membrane porin (Opr) (TC 1.B.25) family.</text>
</comment>
<feature type="region of interest" description="Disordered" evidence="4">
    <location>
        <begin position="71"/>
        <end position="144"/>
    </location>
</feature>
<gene>
    <name evidence="6" type="ORF">J2X04_000636</name>
</gene>
<dbReference type="EMBL" id="JAVDVW010000001">
    <property type="protein sequence ID" value="MDR7098289.1"/>
    <property type="molecule type" value="Genomic_DNA"/>
</dbReference>
<sequence length="529" mass="58002">MDVFMLDDSRRKVGVPLALTLACLAYLASMPARAQQPAPKPAPGDATEWPALATAAPAAPAPQAATWTVQPTQTGNTPQVVRSAQTAQSPPQAMQVAQATPTAQAAQPPPASSQPVEEEAEQTSTEQGQTHLDESFGPRSHDEWVRDTRRKAWADTDWNIQLRSYYLDRDKYDDSQSEAWAIGGSAGFKTGYFREIFSLGATLYTSQKLHGPDDKDGTLLLQPGQDGYTVLGELYGEFKLTDDIRATVGARGLDTPYINRNDSRMTPNTFLAALVQGQHGNGTDESQWRWGAGYVDKIKERNSDKFVSMSDDAGAPDDVDRGVYAVGGNYKLGELSIGAIDYYSNDIINIFYTEAKYGFPIGESLKLRMAFQYTDQQSVGDELLQGTDFSAHQWGAKTELAFGGALFTVAYTSAGGDANMQAPWSGYPGYTSVQVEDFNREGEDAWLARVGYTPKMVPGLSMYALYVSGSDPDDPGQFSRDETDFNVQWSPPEGVLKGLMLRLRYAKVDQDNDTDLSDLRVMVFYDVQM</sequence>
<dbReference type="Proteomes" id="UP001267878">
    <property type="component" value="Unassembled WGS sequence"/>
</dbReference>
<feature type="compositionally biased region" description="Basic and acidic residues" evidence="4">
    <location>
        <begin position="131"/>
        <end position="144"/>
    </location>
</feature>
<feature type="compositionally biased region" description="Low complexity" evidence="4">
    <location>
        <begin position="90"/>
        <end position="106"/>
    </location>
</feature>
<dbReference type="PANTHER" id="PTHR34596:SF2">
    <property type="entry name" value="CHITOPORIN"/>
    <property type="match status" value="1"/>
</dbReference>
<evidence type="ECO:0000256" key="3">
    <source>
        <dbReference type="ARBA" id="ARBA00022729"/>
    </source>
</evidence>
<evidence type="ECO:0000313" key="6">
    <source>
        <dbReference type="EMBL" id="MDR7098289.1"/>
    </source>
</evidence>
<dbReference type="PANTHER" id="PTHR34596">
    <property type="entry name" value="CHITOPORIN"/>
    <property type="match status" value="1"/>
</dbReference>
<evidence type="ECO:0000256" key="5">
    <source>
        <dbReference type="SAM" id="SignalP"/>
    </source>
</evidence>
<proteinExistence type="inferred from homology"/>
<feature type="chain" id="PRO_5045410289" description="Outer membrane porin, OprD family" evidence="5">
    <location>
        <begin position="35"/>
        <end position="529"/>
    </location>
</feature>
<evidence type="ECO:0000256" key="1">
    <source>
        <dbReference type="ARBA" id="ARBA00009075"/>
    </source>
</evidence>
<keyword evidence="3 5" id="KW-0732">Signal</keyword>